<dbReference type="KEGG" id="hch:HCH_03510"/>
<name>Q2SGG8_HAHCH</name>
<proteinExistence type="predicted"/>
<protein>
    <recommendedName>
        <fullName evidence="4">Secreted protein</fullName>
    </recommendedName>
</protein>
<evidence type="ECO:0000313" key="3">
    <source>
        <dbReference type="Proteomes" id="UP000000238"/>
    </source>
</evidence>
<feature type="signal peptide" evidence="1">
    <location>
        <begin position="1"/>
        <end position="26"/>
    </location>
</feature>
<evidence type="ECO:0000313" key="2">
    <source>
        <dbReference type="EMBL" id="ABC30256.1"/>
    </source>
</evidence>
<feature type="chain" id="PRO_5004215542" description="Secreted protein" evidence="1">
    <location>
        <begin position="27"/>
        <end position="186"/>
    </location>
</feature>
<dbReference type="HOGENOM" id="CLU_1452537_0_0_6"/>
<dbReference type="AlphaFoldDB" id="Q2SGG8"/>
<evidence type="ECO:0008006" key="4">
    <source>
        <dbReference type="Google" id="ProtNLM"/>
    </source>
</evidence>
<accession>Q2SGG8</accession>
<keyword evidence="3" id="KW-1185">Reference proteome</keyword>
<sequence length="186" mass="21372">MKRIIKNCATLAGLGLLATLPFQATAEEGAHGRAYYGFTNDTGQTLYIKLSENGVIYDEMWLQPGQGFQSRNRIETFIVNPPLTDRDKYLKYDSFVKKGKREYHNLELSILTTGGKVLGTYFERVRLERPGNGINDDTDKHALCKINTTNIDSFLNEFLDWNVSSQDRTDDGYDSGYYCVRYFHFY</sequence>
<dbReference type="EMBL" id="CP000155">
    <property type="protein sequence ID" value="ABC30256.1"/>
    <property type="molecule type" value="Genomic_DNA"/>
</dbReference>
<reference evidence="2 3" key="1">
    <citation type="journal article" date="2005" name="Nucleic Acids Res.">
        <title>Genomic blueprint of Hahella chejuensis, a marine microbe producing an algicidal agent.</title>
        <authorList>
            <person name="Jeong H."/>
            <person name="Yim J.H."/>
            <person name="Lee C."/>
            <person name="Choi S.-H."/>
            <person name="Park Y.K."/>
            <person name="Yoon S.H."/>
            <person name="Hur C.-G."/>
            <person name="Kang H.-Y."/>
            <person name="Kim D."/>
            <person name="Lee H.H."/>
            <person name="Park K.H."/>
            <person name="Park S.-H."/>
            <person name="Park H.-S."/>
            <person name="Lee H.K."/>
            <person name="Oh T.K."/>
            <person name="Kim J.F."/>
        </authorList>
    </citation>
    <scope>NUCLEOTIDE SEQUENCE [LARGE SCALE GENOMIC DNA]</scope>
    <source>
        <strain evidence="2 3">KCTC 2396</strain>
    </source>
</reference>
<dbReference type="RefSeq" id="WP_011397324.1">
    <property type="nucleotide sequence ID" value="NC_007645.1"/>
</dbReference>
<organism evidence="2 3">
    <name type="scientific">Hahella chejuensis (strain KCTC 2396)</name>
    <dbReference type="NCBI Taxonomy" id="349521"/>
    <lineage>
        <taxon>Bacteria</taxon>
        <taxon>Pseudomonadati</taxon>
        <taxon>Pseudomonadota</taxon>
        <taxon>Gammaproteobacteria</taxon>
        <taxon>Oceanospirillales</taxon>
        <taxon>Hahellaceae</taxon>
        <taxon>Hahella</taxon>
    </lineage>
</organism>
<gene>
    <name evidence="2" type="ordered locus">HCH_03510</name>
</gene>
<evidence type="ECO:0000256" key="1">
    <source>
        <dbReference type="SAM" id="SignalP"/>
    </source>
</evidence>
<dbReference type="Proteomes" id="UP000000238">
    <property type="component" value="Chromosome"/>
</dbReference>
<keyword evidence="1" id="KW-0732">Signal</keyword>
<dbReference type="OrthoDB" id="9781342at2"/>